<keyword evidence="3" id="KW-1185">Reference proteome</keyword>
<reference evidence="2 3" key="1">
    <citation type="submission" date="2016-12" db="EMBL/GenBank/DDBJ databases">
        <title>The draft genome sequence of Actinophytocola sp. 11-183.</title>
        <authorList>
            <person name="Wang W."/>
            <person name="Yuan L."/>
        </authorList>
    </citation>
    <scope>NUCLEOTIDE SEQUENCE [LARGE SCALE GENOMIC DNA]</scope>
    <source>
        <strain evidence="2 3">11-183</strain>
    </source>
</reference>
<evidence type="ECO:0000313" key="3">
    <source>
        <dbReference type="Proteomes" id="UP000185596"/>
    </source>
</evidence>
<comment type="caution">
    <text evidence="2">The sequence shown here is derived from an EMBL/GenBank/DDBJ whole genome shotgun (WGS) entry which is preliminary data.</text>
</comment>
<name>A0A1Q8CSG4_9PSEU</name>
<proteinExistence type="predicted"/>
<dbReference type="SUPFAM" id="SSF47413">
    <property type="entry name" value="lambda repressor-like DNA-binding domains"/>
    <property type="match status" value="1"/>
</dbReference>
<dbReference type="InterPro" id="IPR001387">
    <property type="entry name" value="Cro/C1-type_HTH"/>
</dbReference>
<evidence type="ECO:0000313" key="2">
    <source>
        <dbReference type="EMBL" id="OLF17308.1"/>
    </source>
</evidence>
<dbReference type="Gene3D" id="1.10.260.40">
    <property type="entry name" value="lambda repressor-like DNA-binding domains"/>
    <property type="match status" value="1"/>
</dbReference>
<dbReference type="EMBL" id="MSIE01000018">
    <property type="protein sequence ID" value="OLF17308.1"/>
    <property type="molecule type" value="Genomic_DNA"/>
</dbReference>
<dbReference type="AlphaFoldDB" id="A0A1Q8CSG4"/>
<gene>
    <name evidence="2" type="ORF">BU204_11860</name>
</gene>
<feature type="domain" description="HTH cro/C1-type" evidence="1">
    <location>
        <begin position="19"/>
        <end position="51"/>
    </location>
</feature>
<dbReference type="Proteomes" id="UP000185596">
    <property type="component" value="Unassembled WGS sequence"/>
</dbReference>
<dbReference type="GO" id="GO:0003677">
    <property type="term" value="F:DNA binding"/>
    <property type="evidence" value="ECO:0007669"/>
    <property type="project" value="InterPro"/>
</dbReference>
<evidence type="ECO:0000259" key="1">
    <source>
        <dbReference type="PROSITE" id="PS50943"/>
    </source>
</evidence>
<accession>A0A1Q8CSG4</accession>
<dbReference type="InterPro" id="IPR010982">
    <property type="entry name" value="Lambda_DNA-bd_dom_sf"/>
</dbReference>
<organism evidence="2 3">
    <name type="scientific">Actinophytocola xanthii</name>
    <dbReference type="NCBI Taxonomy" id="1912961"/>
    <lineage>
        <taxon>Bacteria</taxon>
        <taxon>Bacillati</taxon>
        <taxon>Actinomycetota</taxon>
        <taxon>Actinomycetes</taxon>
        <taxon>Pseudonocardiales</taxon>
        <taxon>Pseudonocardiaceae</taxon>
    </lineage>
</organism>
<dbReference type="Pfam" id="PF13560">
    <property type="entry name" value="HTH_31"/>
    <property type="match status" value="1"/>
</dbReference>
<protein>
    <recommendedName>
        <fullName evidence="1">HTH cro/C1-type domain-containing protein</fullName>
    </recommendedName>
</protein>
<dbReference type="PROSITE" id="PS50943">
    <property type="entry name" value="HTH_CROC1"/>
    <property type="match status" value="1"/>
</dbReference>
<sequence>MGRQRPMTLTRRLRLGDELAALRNAAALQAKDLAAALGWDASKVSKLERGKQLASDGDLVACACGRRRGPARVDARVAPGTAHPDRSLP</sequence>